<dbReference type="GO" id="GO:0006508">
    <property type="term" value="P:proteolysis"/>
    <property type="evidence" value="ECO:0007669"/>
    <property type="project" value="InterPro"/>
</dbReference>
<dbReference type="AlphaFoldDB" id="X1KKT4"/>
<gene>
    <name evidence="3" type="ORF">S06H3_06013</name>
</gene>
<evidence type="ECO:0000259" key="2">
    <source>
        <dbReference type="Pfam" id="PF01364"/>
    </source>
</evidence>
<sequence length="228" mass="25880">MKKALTVLLIFCAVCFAQEIGARYLIITNDNFYDAIQSLAQWKHKKGLRTKVVKLSEIGSSALEIKTYITNAYNNWQIPPEFLLLVGAPINYLPFPQVSGTYTDNYYTDIEGDIHNDILSGRLTVHNTTEAQTVVNKILLYERTPYMDDSLWFINACLIVREDYDTYDDSIYWSDIHHAKDLMLNAGYNTIDTLSRAAGNSSSHVIQAVNAGRAFVLYRGQGVGYWWG</sequence>
<feature type="domain" description="Gingipain" evidence="2">
    <location>
        <begin position="24"/>
        <end position="227"/>
    </location>
</feature>
<dbReference type="SUPFAM" id="SSF52129">
    <property type="entry name" value="Caspase-like"/>
    <property type="match status" value="1"/>
</dbReference>
<dbReference type="Gene3D" id="3.40.50.1460">
    <property type="match status" value="1"/>
</dbReference>
<dbReference type="EMBL" id="BARV01002288">
    <property type="protein sequence ID" value="GAH90754.1"/>
    <property type="molecule type" value="Genomic_DNA"/>
</dbReference>
<dbReference type="InterPro" id="IPR001769">
    <property type="entry name" value="Gingipain"/>
</dbReference>
<dbReference type="Gene3D" id="3.40.50.10390">
    <property type="entry name" value="Gingipain r, domain 1"/>
    <property type="match status" value="1"/>
</dbReference>
<dbReference type="Pfam" id="PF01364">
    <property type="entry name" value="Peptidase_C25"/>
    <property type="match status" value="1"/>
</dbReference>
<accession>X1KKT4</accession>
<dbReference type="InterPro" id="IPR029031">
    <property type="entry name" value="Gingipain_N_sf"/>
</dbReference>
<dbReference type="GO" id="GO:0008234">
    <property type="term" value="F:cysteine-type peptidase activity"/>
    <property type="evidence" value="ECO:0007669"/>
    <property type="project" value="InterPro"/>
</dbReference>
<proteinExistence type="predicted"/>
<keyword evidence="1" id="KW-0732">Signal</keyword>
<protein>
    <recommendedName>
        <fullName evidence="2">Gingipain domain-containing protein</fullName>
    </recommendedName>
</protein>
<reference evidence="3" key="1">
    <citation type="journal article" date="2014" name="Front. Microbiol.">
        <title>High frequency of phylogenetically diverse reductive dehalogenase-homologous genes in deep subseafloor sedimentary metagenomes.</title>
        <authorList>
            <person name="Kawai M."/>
            <person name="Futagami T."/>
            <person name="Toyoda A."/>
            <person name="Takaki Y."/>
            <person name="Nishi S."/>
            <person name="Hori S."/>
            <person name="Arai W."/>
            <person name="Tsubouchi T."/>
            <person name="Morono Y."/>
            <person name="Uchiyama I."/>
            <person name="Ito T."/>
            <person name="Fujiyama A."/>
            <person name="Inagaki F."/>
            <person name="Takami H."/>
        </authorList>
    </citation>
    <scope>NUCLEOTIDE SEQUENCE</scope>
    <source>
        <strain evidence="3">Expedition CK06-06</strain>
    </source>
</reference>
<evidence type="ECO:0000313" key="3">
    <source>
        <dbReference type="EMBL" id="GAH90754.1"/>
    </source>
</evidence>
<organism evidence="3">
    <name type="scientific">marine sediment metagenome</name>
    <dbReference type="NCBI Taxonomy" id="412755"/>
    <lineage>
        <taxon>unclassified sequences</taxon>
        <taxon>metagenomes</taxon>
        <taxon>ecological metagenomes</taxon>
    </lineage>
</organism>
<dbReference type="InterPro" id="IPR029030">
    <property type="entry name" value="Caspase-like_dom_sf"/>
</dbReference>
<name>X1KKT4_9ZZZZ</name>
<evidence type="ECO:0000256" key="1">
    <source>
        <dbReference type="ARBA" id="ARBA00022729"/>
    </source>
</evidence>
<comment type="caution">
    <text evidence="3">The sequence shown here is derived from an EMBL/GenBank/DDBJ whole genome shotgun (WGS) entry which is preliminary data.</text>
</comment>